<evidence type="ECO:0000259" key="8">
    <source>
        <dbReference type="Pfam" id="PF21478"/>
    </source>
</evidence>
<organism evidence="9 10">
    <name type="scientific">Candidatus Brocadia sapporoensis</name>
    <dbReference type="NCBI Taxonomy" id="392547"/>
    <lineage>
        <taxon>Bacteria</taxon>
        <taxon>Pseudomonadati</taxon>
        <taxon>Planctomycetota</taxon>
        <taxon>Candidatus Brocadiia</taxon>
        <taxon>Candidatus Brocadiales</taxon>
        <taxon>Candidatus Brocadiaceae</taxon>
        <taxon>Candidatus Brocadia</taxon>
    </lineage>
</organism>
<dbReference type="GO" id="GO:0005829">
    <property type="term" value="C:cytosol"/>
    <property type="evidence" value="ECO:0007669"/>
    <property type="project" value="TreeGrafter"/>
</dbReference>
<evidence type="ECO:0000256" key="6">
    <source>
        <dbReference type="HAMAP-Rule" id="MF_00713"/>
    </source>
</evidence>
<proteinExistence type="inferred from homology"/>
<keyword evidence="3 6" id="KW-0663">Pyridoxal phosphate</keyword>
<dbReference type="InterPro" id="IPR049315">
    <property type="entry name" value="GDC-P_N"/>
</dbReference>
<gene>
    <name evidence="6" type="primary">gcvPB</name>
    <name evidence="9" type="ORF">BIY37_12085</name>
</gene>
<dbReference type="NCBIfam" id="NF003346">
    <property type="entry name" value="PRK04366.1"/>
    <property type="match status" value="1"/>
</dbReference>
<dbReference type="Gene3D" id="3.90.1150.10">
    <property type="entry name" value="Aspartate Aminotransferase, domain 1"/>
    <property type="match status" value="1"/>
</dbReference>
<comment type="catalytic activity">
    <reaction evidence="5 6">
        <text>N(6)-[(R)-lipoyl]-L-lysyl-[glycine-cleavage complex H protein] + glycine + H(+) = N(6)-[(R)-S(8)-aminomethyldihydrolipoyl]-L-lysyl-[glycine-cleavage complex H protein] + CO2</text>
        <dbReference type="Rhea" id="RHEA:24304"/>
        <dbReference type="Rhea" id="RHEA-COMP:10494"/>
        <dbReference type="Rhea" id="RHEA-COMP:10495"/>
        <dbReference type="ChEBI" id="CHEBI:15378"/>
        <dbReference type="ChEBI" id="CHEBI:16526"/>
        <dbReference type="ChEBI" id="CHEBI:57305"/>
        <dbReference type="ChEBI" id="CHEBI:83099"/>
        <dbReference type="ChEBI" id="CHEBI:83143"/>
        <dbReference type="EC" id="1.4.4.2"/>
    </reaction>
</comment>
<comment type="subunit">
    <text evidence="6">The glycine cleavage system is composed of four proteins: P, T, L and H. In this organism, the P 'protein' is a heterodimer of two subunits.</text>
</comment>
<dbReference type="RefSeq" id="WP_070068078.1">
    <property type="nucleotide sequence ID" value="NZ_MJUW02000117.1"/>
</dbReference>
<dbReference type="InterPro" id="IPR015421">
    <property type="entry name" value="PyrdxlP-dep_Trfase_major"/>
</dbReference>
<dbReference type="Pfam" id="PF21478">
    <property type="entry name" value="GcvP2_C"/>
    <property type="match status" value="1"/>
</dbReference>
<evidence type="ECO:0000256" key="5">
    <source>
        <dbReference type="ARBA" id="ARBA00049026"/>
    </source>
</evidence>
<dbReference type="PANTHER" id="PTHR11773">
    <property type="entry name" value="GLYCINE DEHYDROGENASE, DECARBOXYLATING"/>
    <property type="match status" value="1"/>
</dbReference>
<evidence type="ECO:0000256" key="2">
    <source>
        <dbReference type="ARBA" id="ARBA00003788"/>
    </source>
</evidence>
<dbReference type="GO" id="GO:0019464">
    <property type="term" value="P:glycine decarboxylation via glycine cleavage system"/>
    <property type="evidence" value="ECO:0007669"/>
    <property type="project" value="UniProtKB-UniRule"/>
</dbReference>
<dbReference type="PANTHER" id="PTHR11773:SF1">
    <property type="entry name" value="GLYCINE DEHYDROGENASE (DECARBOXYLATING), MITOCHONDRIAL"/>
    <property type="match status" value="1"/>
</dbReference>
<dbReference type="InterPro" id="IPR015424">
    <property type="entry name" value="PyrdxlP-dep_Trfase"/>
</dbReference>
<dbReference type="GO" id="GO:0030170">
    <property type="term" value="F:pyridoxal phosphate binding"/>
    <property type="evidence" value="ECO:0007669"/>
    <property type="project" value="TreeGrafter"/>
</dbReference>
<evidence type="ECO:0000256" key="3">
    <source>
        <dbReference type="ARBA" id="ARBA00022898"/>
    </source>
</evidence>
<evidence type="ECO:0000259" key="7">
    <source>
        <dbReference type="Pfam" id="PF02347"/>
    </source>
</evidence>
<dbReference type="CDD" id="cd00613">
    <property type="entry name" value="GDC-P"/>
    <property type="match status" value="1"/>
</dbReference>
<dbReference type="EMBL" id="MJUW02000117">
    <property type="protein sequence ID" value="OQD44750.1"/>
    <property type="molecule type" value="Genomic_DNA"/>
</dbReference>
<feature type="modified residue" description="N6-(pyridoxal phosphate)lysine" evidence="6">
    <location>
        <position position="271"/>
    </location>
</feature>
<dbReference type="InterPro" id="IPR020581">
    <property type="entry name" value="GDC_P"/>
</dbReference>
<sequence>MHQNEPLIFEKSSPGRRCFVPPDCDIPEKPVTNFIPLKMLRKQELKLPEVSEIDVVRHFTRLSQKNFCVDTNFYPLGSCTMKYNPKINEDTARLEGFTKLHPYQPIEQCQGIMELLYNLEQILIDISGMNAFTLQPAAGAHGELTGMLIIRAYMEKHGEKRHKIIIPDSAHGTNPASASLCSYEVESIQSNTDGLIDLKKLKAVFTRDTAALMITNPNTLGLFEKDILEICKIVHDAGGLVYCDGANMNALLGIARPGDMGIDILHLNLHKTFSTPHGGGGPGAGPVGVTEKLKPFLPVPRIEIAKKSVTERVHDMEKDTSMPKLLPNDYILNYAYPDSIGRVRAFYGHIGMMIRAYTYLLSLGKEGVCKVGEYSILNANYLQHKLKRYFEIPYGKTCMHEFVISAKKQKQKGVSALNIAKRLLDYGFHAPTVYFPLIVEEALMIEPTETESMETLHVFADAMIQIAIDIEQRPEVVCNAPQTTPIGRPDEVKAAREPKLKWQDFQR</sequence>
<dbReference type="EC" id="1.4.4.2" evidence="6"/>
<feature type="domain" description="Glycine cleavage system P-protein N-terminal" evidence="7">
    <location>
        <begin position="33"/>
        <end position="299"/>
    </location>
</feature>
<comment type="cofactor">
    <cofactor evidence="1 6">
        <name>pyridoxal 5'-phosphate</name>
        <dbReference type="ChEBI" id="CHEBI:597326"/>
    </cofactor>
</comment>
<dbReference type="HAMAP" id="MF_00713">
    <property type="entry name" value="GcvPB"/>
    <property type="match status" value="1"/>
</dbReference>
<dbReference type="GO" id="GO:0004375">
    <property type="term" value="F:glycine dehydrogenase (decarboxylating) activity"/>
    <property type="evidence" value="ECO:0007669"/>
    <property type="project" value="UniProtKB-EC"/>
</dbReference>
<dbReference type="AlphaFoldDB" id="A0A1V6LX89"/>
<dbReference type="Gene3D" id="3.40.640.10">
    <property type="entry name" value="Type I PLP-dependent aspartate aminotransferase-like (Major domain)"/>
    <property type="match status" value="1"/>
</dbReference>
<evidence type="ECO:0000256" key="4">
    <source>
        <dbReference type="ARBA" id="ARBA00023002"/>
    </source>
</evidence>
<protein>
    <recommendedName>
        <fullName evidence="6">Probable glycine dehydrogenase (decarboxylating) subunit 2</fullName>
        <ecNumber evidence="6">1.4.4.2</ecNumber>
    </recommendedName>
    <alternativeName>
        <fullName evidence="6">Glycine cleavage system P-protein subunit 2</fullName>
    </alternativeName>
    <alternativeName>
        <fullName evidence="6">Glycine decarboxylase subunit 2</fullName>
    </alternativeName>
    <alternativeName>
        <fullName evidence="6">Glycine dehydrogenase (aminomethyl-transferring) subunit 2</fullName>
    </alternativeName>
</protein>
<dbReference type="FunFam" id="3.90.1150.10:FF:000014">
    <property type="entry name" value="Probable glycine dehydrogenase (decarboxylating) subunit 2"/>
    <property type="match status" value="1"/>
</dbReference>
<evidence type="ECO:0000313" key="10">
    <source>
        <dbReference type="Proteomes" id="UP000242219"/>
    </source>
</evidence>
<feature type="domain" description="Glycine dehydrogenase C-terminal" evidence="8">
    <location>
        <begin position="373"/>
        <end position="472"/>
    </location>
</feature>
<evidence type="ECO:0000256" key="1">
    <source>
        <dbReference type="ARBA" id="ARBA00001933"/>
    </source>
</evidence>
<dbReference type="FunFam" id="3.40.640.10:FF:000224">
    <property type="entry name" value="Probable glycine dehydrogenase (decarboxylating) subunit 2"/>
    <property type="match status" value="1"/>
</dbReference>
<comment type="similarity">
    <text evidence="6">Belongs to the GcvP family. C-terminal subunit subfamily.</text>
</comment>
<dbReference type="Proteomes" id="UP000242219">
    <property type="component" value="Unassembled WGS sequence"/>
</dbReference>
<keyword evidence="10" id="KW-1185">Reference proteome</keyword>
<accession>A0A1V6LX89</accession>
<dbReference type="InterPro" id="IPR015422">
    <property type="entry name" value="PyrdxlP-dep_Trfase_small"/>
</dbReference>
<reference evidence="9 10" key="1">
    <citation type="journal article" date="2016" name="Genome Announc.">
        <title>Draft Genome Sequence of the Anaerobic Ammonium-Oxidizing Bacterium 'Candidatus Brocadia sp. 40'.</title>
        <authorList>
            <person name="Ali M."/>
            <person name="Haroon M.F."/>
            <person name="Narita Y."/>
            <person name="Zhang L."/>
            <person name="Rangel Shaw D."/>
            <person name="Okabe S."/>
            <person name="Saikaly P.E."/>
        </authorList>
    </citation>
    <scope>NUCLEOTIDE SEQUENCE [LARGE SCALE GENOMIC DNA]</scope>
    <source>
        <strain evidence="9 10">40</strain>
    </source>
</reference>
<keyword evidence="4 6" id="KW-0560">Oxidoreductase</keyword>
<dbReference type="Gene3D" id="6.20.440.10">
    <property type="match status" value="1"/>
</dbReference>
<dbReference type="SUPFAM" id="SSF53383">
    <property type="entry name" value="PLP-dependent transferases"/>
    <property type="match status" value="1"/>
</dbReference>
<comment type="function">
    <text evidence="2 6">The glycine cleavage system catalyzes the degradation of glycine. The P protein binds the alpha-amino group of glycine through its pyridoxal phosphate cofactor; CO(2) is released and the remaining methylamine moiety is then transferred to the lipoamide cofactor of the H protein.</text>
</comment>
<dbReference type="InterPro" id="IPR049316">
    <property type="entry name" value="GDC-P_C"/>
</dbReference>
<dbReference type="InterPro" id="IPR023012">
    <property type="entry name" value="GcvPB"/>
</dbReference>
<dbReference type="Pfam" id="PF02347">
    <property type="entry name" value="GDC-P"/>
    <property type="match status" value="1"/>
</dbReference>
<name>A0A1V6LX89_9BACT</name>
<comment type="caution">
    <text evidence="9">The sequence shown here is derived from an EMBL/GenBank/DDBJ whole genome shotgun (WGS) entry which is preliminary data.</text>
</comment>
<dbReference type="GO" id="GO:0016594">
    <property type="term" value="F:glycine binding"/>
    <property type="evidence" value="ECO:0007669"/>
    <property type="project" value="TreeGrafter"/>
</dbReference>
<evidence type="ECO:0000313" key="9">
    <source>
        <dbReference type="EMBL" id="OQD44750.1"/>
    </source>
</evidence>
<dbReference type="GO" id="GO:0005960">
    <property type="term" value="C:glycine cleavage complex"/>
    <property type="evidence" value="ECO:0007669"/>
    <property type="project" value="TreeGrafter"/>
</dbReference>